<keyword evidence="3" id="KW-1185">Reference proteome</keyword>
<evidence type="ECO:0000313" key="3">
    <source>
        <dbReference type="Proteomes" id="UP001324427"/>
    </source>
</evidence>
<evidence type="ECO:0000313" key="2">
    <source>
        <dbReference type="EMBL" id="KAK4542067.1"/>
    </source>
</evidence>
<feature type="compositionally biased region" description="Polar residues" evidence="1">
    <location>
        <begin position="1"/>
        <end position="17"/>
    </location>
</feature>
<comment type="caution">
    <text evidence="2">The sequence shown here is derived from an EMBL/GenBank/DDBJ whole genome shotgun (WGS) entry which is preliminary data.</text>
</comment>
<sequence length="228" mass="24987">MRNRIDPQSQMSSSTATPDEEKHEALSASTQSPSHRGDYETLPEMFESRMLVGDHAAKQAYMDAYRDARKEAHGTITTHTGLPGSVYSPAQVMYTPSHIYGSRPLPGGPQRWVMKDMPNPLPSNSPQGERVQPQLSGAMSYHSASVARSDYLQEPHSVSRDDGPSFTGRYCSPPTPGGDDFDFEIYIKSFNQRKPGSDLAIHISNGLGGETILYAEWATIHGASPIFA</sequence>
<accession>A0AAV9JAB3</accession>
<proteinExistence type="predicted"/>
<organism evidence="2 3">
    <name type="scientific">Oleoguttula mirabilis</name>
    <dbReference type="NCBI Taxonomy" id="1507867"/>
    <lineage>
        <taxon>Eukaryota</taxon>
        <taxon>Fungi</taxon>
        <taxon>Dikarya</taxon>
        <taxon>Ascomycota</taxon>
        <taxon>Pezizomycotina</taxon>
        <taxon>Dothideomycetes</taxon>
        <taxon>Dothideomycetidae</taxon>
        <taxon>Mycosphaerellales</taxon>
        <taxon>Teratosphaeriaceae</taxon>
        <taxon>Oleoguttula</taxon>
    </lineage>
</organism>
<gene>
    <name evidence="2" type="ORF">LTR36_007098</name>
</gene>
<feature type="region of interest" description="Disordered" evidence="1">
    <location>
        <begin position="1"/>
        <end position="40"/>
    </location>
</feature>
<reference evidence="2 3" key="1">
    <citation type="submission" date="2021-11" db="EMBL/GenBank/DDBJ databases">
        <title>Black yeast isolated from Biological Soil Crust.</title>
        <authorList>
            <person name="Kurbessoian T."/>
        </authorList>
    </citation>
    <scope>NUCLEOTIDE SEQUENCE [LARGE SCALE GENOMIC DNA]</scope>
    <source>
        <strain evidence="2 3">CCFEE 5522</strain>
    </source>
</reference>
<dbReference type="EMBL" id="JAVFHQ010000045">
    <property type="protein sequence ID" value="KAK4542067.1"/>
    <property type="molecule type" value="Genomic_DNA"/>
</dbReference>
<protein>
    <submittedName>
        <fullName evidence="2">Uncharacterized protein</fullName>
    </submittedName>
</protein>
<dbReference type="Proteomes" id="UP001324427">
    <property type="component" value="Unassembled WGS sequence"/>
</dbReference>
<name>A0AAV9JAB3_9PEZI</name>
<dbReference type="AlphaFoldDB" id="A0AAV9JAB3"/>
<evidence type="ECO:0000256" key="1">
    <source>
        <dbReference type="SAM" id="MobiDB-lite"/>
    </source>
</evidence>